<dbReference type="EMBL" id="JAENRR010000001">
    <property type="protein sequence ID" value="MBK3515773.1"/>
    <property type="molecule type" value="Genomic_DNA"/>
</dbReference>
<sequence length="298" mass="34098">MKKMLLTIGMCFLVLGIFAQGPKKVPIFKGDKTYTGYQVGDKAFVEIDGKAYLVENDKTGKTVFHLADSRVTSPVFTGVKVESVETVKKNPICCYLEENLDVKNLVNDFDYPIEGTVGVEFTISTDGSVSDFEEVNHVTKELYQAVVDCIKETDGMWAPGTVEFKEDTPEPTPMETRIYVKFDTPDNASFEELARQHYRFAIKRYARAENIQDDKLLSKNKKTRKSTRMFNRSLNHLEAATVYIPNDPSLAFWKAKNFEQLGMHKEMFDMLEQRKMLLSLSSEEQTLKQHYDLAIISY</sequence>
<accession>A0ABS1HEN7</accession>
<dbReference type="RefSeq" id="WP_200463004.1">
    <property type="nucleotide sequence ID" value="NZ_JAENRR010000001.1"/>
</dbReference>
<dbReference type="Proteomes" id="UP000605676">
    <property type="component" value="Unassembled WGS sequence"/>
</dbReference>
<evidence type="ECO:0000313" key="2">
    <source>
        <dbReference type="Proteomes" id="UP000605676"/>
    </source>
</evidence>
<protein>
    <recommendedName>
        <fullName evidence="3">TonB C-terminal domain-containing protein</fullName>
    </recommendedName>
</protein>
<gene>
    <name evidence="1" type="ORF">JIV24_00375</name>
</gene>
<evidence type="ECO:0000313" key="1">
    <source>
        <dbReference type="EMBL" id="MBK3515773.1"/>
    </source>
</evidence>
<comment type="caution">
    <text evidence="1">The sequence shown here is derived from an EMBL/GenBank/DDBJ whole genome shotgun (WGS) entry which is preliminary data.</text>
</comment>
<organism evidence="1 2">
    <name type="scientific">Carboxylicivirga marina</name>
    <dbReference type="NCBI Taxonomy" id="2800988"/>
    <lineage>
        <taxon>Bacteria</taxon>
        <taxon>Pseudomonadati</taxon>
        <taxon>Bacteroidota</taxon>
        <taxon>Bacteroidia</taxon>
        <taxon>Marinilabiliales</taxon>
        <taxon>Marinilabiliaceae</taxon>
        <taxon>Carboxylicivirga</taxon>
    </lineage>
</organism>
<evidence type="ECO:0008006" key="3">
    <source>
        <dbReference type="Google" id="ProtNLM"/>
    </source>
</evidence>
<name>A0ABS1HEN7_9BACT</name>
<reference evidence="1 2" key="1">
    <citation type="submission" date="2021-01" db="EMBL/GenBank/DDBJ databases">
        <title>Carboxyliciviraga sp.nov., isolated from coastal sediments.</title>
        <authorList>
            <person name="Lu D."/>
            <person name="Zhang T."/>
        </authorList>
    </citation>
    <scope>NUCLEOTIDE SEQUENCE [LARGE SCALE GENOMIC DNA]</scope>
    <source>
        <strain evidence="1 2">N1Y132</strain>
    </source>
</reference>
<dbReference type="Gene3D" id="3.30.1150.10">
    <property type="match status" value="1"/>
</dbReference>
<proteinExistence type="predicted"/>
<keyword evidence="2" id="KW-1185">Reference proteome</keyword>